<dbReference type="Proteomes" id="UP000790709">
    <property type="component" value="Unassembled WGS sequence"/>
</dbReference>
<comment type="caution">
    <text evidence="1">The sequence shown here is derived from an EMBL/GenBank/DDBJ whole genome shotgun (WGS) entry which is preliminary data.</text>
</comment>
<proteinExistence type="predicted"/>
<evidence type="ECO:0000313" key="2">
    <source>
        <dbReference type="Proteomes" id="UP000790709"/>
    </source>
</evidence>
<name>A0ACB8C128_9AGAM</name>
<dbReference type="EMBL" id="MU266330">
    <property type="protein sequence ID" value="KAH7930662.1"/>
    <property type="molecule type" value="Genomic_DNA"/>
</dbReference>
<reference evidence="1" key="1">
    <citation type="journal article" date="2021" name="New Phytol.">
        <title>Evolutionary innovations through gain and loss of genes in the ectomycorrhizal Boletales.</title>
        <authorList>
            <person name="Wu G."/>
            <person name="Miyauchi S."/>
            <person name="Morin E."/>
            <person name="Kuo A."/>
            <person name="Drula E."/>
            <person name="Varga T."/>
            <person name="Kohler A."/>
            <person name="Feng B."/>
            <person name="Cao Y."/>
            <person name="Lipzen A."/>
            <person name="Daum C."/>
            <person name="Hundley H."/>
            <person name="Pangilinan J."/>
            <person name="Johnson J."/>
            <person name="Barry K."/>
            <person name="LaButti K."/>
            <person name="Ng V."/>
            <person name="Ahrendt S."/>
            <person name="Min B."/>
            <person name="Choi I.G."/>
            <person name="Park H."/>
            <person name="Plett J.M."/>
            <person name="Magnuson J."/>
            <person name="Spatafora J.W."/>
            <person name="Nagy L.G."/>
            <person name="Henrissat B."/>
            <person name="Grigoriev I.V."/>
            <person name="Yang Z.L."/>
            <person name="Xu J."/>
            <person name="Martin F.M."/>
        </authorList>
    </citation>
    <scope>NUCLEOTIDE SEQUENCE</scope>
    <source>
        <strain evidence="1">KUC20120723A-06</strain>
    </source>
</reference>
<accession>A0ACB8C128</accession>
<protein>
    <submittedName>
        <fullName evidence="1">Uncharacterized protein</fullName>
    </submittedName>
</protein>
<evidence type="ECO:0000313" key="1">
    <source>
        <dbReference type="EMBL" id="KAH7930662.1"/>
    </source>
</evidence>
<sequence>MEAPHAKMMSISAILNPCCSPKLASPKKKNVLPADSRTYIRPPVQSTAHWPETSCHRSDAQRTPKSAQIPRNTLPSFPVSPAGQLLSEARQFAALESERFGHRPAIMDIILDCRLTVLSSKNTTAIPVRQGYVFRDSADLDAYWSDQAAIRRRSGVPWAAQRTIGLEISAERSTSSWPPYLDGESSCLSHGLGRWPTQDVE</sequence>
<keyword evidence="2" id="KW-1185">Reference proteome</keyword>
<organism evidence="1 2">
    <name type="scientific">Leucogyrophana mollusca</name>
    <dbReference type="NCBI Taxonomy" id="85980"/>
    <lineage>
        <taxon>Eukaryota</taxon>
        <taxon>Fungi</taxon>
        <taxon>Dikarya</taxon>
        <taxon>Basidiomycota</taxon>
        <taxon>Agaricomycotina</taxon>
        <taxon>Agaricomycetes</taxon>
        <taxon>Agaricomycetidae</taxon>
        <taxon>Boletales</taxon>
        <taxon>Boletales incertae sedis</taxon>
        <taxon>Leucogyrophana</taxon>
    </lineage>
</organism>
<gene>
    <name evidence="1" type="ORF">BV22DRAFT_1043022</name>
</gene>